<accession>A0A6G1JNH9</accession>
<keyword evidence="3" id="KW-1185">Reference proteome</keyword>
<gene>
    <name evidence="2" type="ORF">K458DRAFT_411427</name>
</gene>
<proteinExistence type="predicted"/>
<dbReference type="PROSITE" id="PS51257">
    <property type="entry name" value="PROKAR_LIPOPROTEIN"/>
    <property type="match status" value="1"/>
</dbReference>
<dbReference type="Proteomes" id="UP000799291">
    <property type="component" value="Unassembled WGS sequence"/>
</dbReference>
<evidence type="ECO:0000256" key="1">
    <source>
        <dbReference type="SAM" id="MobiDB-lite"/>
    </source>
</evidence>
<protein>
    <submittedName>
        <fullName evidence="2">Uncharacterized protein</fullName>
    </submittedName>
</protein>
<feature type="compositionally biased region" description="Low complexity" evidence="1">
    <location>
        <begin position="39"/>
        <end position="63"/>
    </location>
</feature>
<evidence type="ECO:0000313" key="3">
    <source>
        <dbReference type="Proteomes" id="UP000799291"/>
    </source>
</evidence>
<name>A0A6G1JNH9_9PLEO</name>
<sequence length="63" mass="6830">MYHYSRSAVKVRAIDRVDFSHCATPPAGSSCLNTPRYLTSAPSPHHRTPTTSTSLSTLLPSSL</sequence>
<dbReference type="AlphaFoldDB" id="A0A6G1JNH9"/>
<feature type="region of interest" description="Disordered" evidence="1">
    <location>
        <begin position="25"/>
        <end position="63"/>
    </location>
</feature>
<organism evidence="2 3">
    <name type="scientific">Lentithecium fluviatile CBS 122367</name>
    <dbReference type="NCBI Taxonomy" id="1168545"/>
    <lineage>
        <taxon>Eukaryota</taxon>
        <taxon>Fungi</taxon>
        <taxon>Dikarya</taxon>
        <taxon>Ascomycota</taxon>
        <taxon>Pezizomycotina</taxon>
        <taxon>Dothideomycetes</taxon>
        <taxon>Pleosporomycetidae</taxon>
        <taxon>Pleosporales</taxon>
        <taxon>Massarineae</taxon>
        <taxon>Lentitheciaceae</taxon>
        <taxon>Lentithecium</taxon>
    </lineage>
</organism>
<reference evidence="2" key="1">
    <citation type="journal article" date="2020" name="Stud. Mycol.">
        <title>101 Dothideomycetes genomes: a test case for predicting lifestyles and emergence of pathogens.</title>
        <authorList>
            <person name="Haridas S."/>
            <person name="Albert R."/>
            <person name="Binder M."/>
            <person name="Bloem J."/>
            <person name="Labutti K."/>
            <person name="Salamov A."/>
            <person name="Andreopoulos B."/>
            <person name="Baker S."/>
            <person name="Barry K."/>
            <person name="Bills G."/>
            <person name="Bluhm B."/>
            <person name="Cannon C."/>
            <person name="Castanera R."/>
            <person name="Culley D."/>
            <person name="Daum C."/>
            <person name="Ezra D."/>
            <person name="Gonzalez J."/>
            <person name="Henrissat B."/>
            <person name="Kuo A."/>
            <person name="Liang C."/>
            <person name="Lipzen A."/>
            <person name="Lutzoni F."/>
            <person name="Magnuson J."/>
            <person name="Mondo S."/>
            <person name="Nolan M."/>
            <person name="Ohm R."/>
            <person name="Pangilinan J."/>
            <person name="Park H.-J."/>
            <person name="Ramirez L."/>
            <person name="Alfaro M."/>
            <person name="Sun H."/>
            <person name="Tritt A."/>
            <person name="Yoshinaga Y."/>
            <person name="Zwiers L.-H."/>
            <person name="Turgeon B."/>
            <person name="Goodwin S."/>
            <person name="Spatafora J."/>
            <person name="Crous P."/>
            <person name="Grigoriev I."/>
        </authorList>
    </citation>
    <scope>NUCLEOTIDE SEQUENCE</scope>
    <source>
        <strain evidence="2">CBS 122367</strain>
    </source>
</reference>
<dbReference type="EMBL" id="MU005569">
    <property type="protein sequence ID" value="KAF2691709.1"/>
    <property type="molecule type" value="Genomic_DNA"/>
</dbReference>
<evidence type="ECO:0000313" key="2">
    <source>
        <dbReference type="EMBL" id="KAF2691709.1"/>
    </source>
</evidence>